<dbReference type="Proteomes" id="UP000195607">
    <property type="component" value="Chromosome I"/>
</dbReference>
<keyword evidence="1" id="KW-0812">Transmembrane</keyword>
<feature type="transmembrane region" description="Helical" evidence="1">
    <location>
        <begin position="76"/>
        <end position="94"/>
    </location>
</feature>
<proteinExistence type="predicted"/>
<keyword evidence="1" id="KW-0472">Membrane</keyword>
<gene>
    <name evidence="2" type="ORF">CSP5_0676</name>
</gene>
<evidence type="ECO:0000256" key="1">
    <source>
        <dbReference type="SAM" id="Phobius"/>
    </source>
</evidence>
<evidence type="ECO:0000313" key="3">
    <source>
        <dbReference type="Proteomes" id="UP000195607"/>
    </source>
</evidence>
<feature type="transmembrane region" description="Helical" evidence="1">
    <location>
        <begin position="44"/>
        <end position="64"/>
    </location>
</feature>
<keyword evidence="1" id="KW-1133">Transmembrane helix</keyword>
<reference evidence="2 3" key="1">
    <citation type="submission" date="2016-04" db="EMBL/GenBank/DDBJ databases">
        <authorList>
            <person name="Evans L.H."/>
            <person name="Alamgir A."/>
            <person name="Owens N."/>
            <person name="Weber N.D."/>
            <person name="Virtaneva K."/>
            <person name="Barbian K."/>
            <person name="Babar A."/>
            <person name="Rosenke K."/>
        </authorList>
    </citation>
    <scope>NUCLEOTIDE SEQUENCE [LARGE SCALE GENOMIC DNA]</scope>
    <source>
        <strain evidence="3">S5(T) (JCM 30642 \VKM B-2941)</strain>
    </source>
</reference>
<evidence type="ECO:0000313" key="2">
    <source>
        <dbReference type="EMBL" id="SIM51434.1"/>
    </source>
</evidence>
<sequence>MFNFDELLIFILPSELLFNSWLIRKIHSETDLENKLRKKIVFSYSITHIVVGIIVGSLITWVYIALQLLHLAVYDYFILFILIILILNLIRQIVKTEKQFKRYSGHYSIKPPEGFYD</sequence>
<dbReference type="EMBL" id="LT671858">
    <property type="protein sequence ID" value="SIM51434.1"/>
    <property type="molecule type" value="Genomic_DNA"/>
</dbReference>
<protein>
    <submittedName>
        <fullName evidence="2">Membrane protein</fullName>
    </submittedName>
</protein>
<organism evidence="2 3">
    <name type="scientific">Cuniculiplasma divulgatum</name>
    <dbReference type="NCBI Taxonomy" id="1673428"/>
    <lineage>
        <taxon>Archaea</taxon>
        <taxon>Methanobacteriati</taxon>
        <taxon>Thermoplasmatota</taxon>
        <taxon>Thermoplasmata</taxon>
        <taxon>Thermoplasmatales</taxon>
        <taxon>Cuniculiplasmataceae</taxon>
        <taxon>Cuniculiplasma</taxon>
    </lineage>
</organism>
<name>A0A1N5TSV5_9ARCH</name>
<accession>A0A1N5TSV5</accession>
<dbReference type="AlphaFoldDB" id="A0A1N5TSV5"/>